<comment type="caution">
    <text evidence="2">The sequence shown here is derived from an EMBL/GenBank/DDBJ whole genome shotgun (WGS) entry which is preliminary data.</text>
</comment>
<evidence type="ECO:0000313" key="2">
    <source>
        <dbReference type="EMBL" id="EJW94836.1"/>
    </source>
</evidence>
<dbReference type="InterPro" id="IPR054238">
    <property type="entry name" value="DUF6965"/>
</dbReference>
<dbReference type="Pfam" id="PF22292">
    <property type="entry name" value="DUF6965"/>
    <property type="match status" value="1"/>
</dbReference>
<dbReference type="AlphaFoldDB" id="J9FIU1"/>
<protein>
    <recommendedName>
        <fullName evidence="1">DUF6965 domain-containing protein</fullName>
    </recommendedName>
</protein>
<organism evidence="2">
    <name type="scientific">gut metagenome</name>
    <dbReference type="NCBI Taxonomy" id="749906"/>
    <lineage>
        <taxon>unclassified sequences</taxon>
        <taxon>metagenomes</taxon>
        <taxon>organismal metagenomes</taxon>
    </lineage>
</organism>
<evidence type="ECO:0000259" key="1">
    <source>
        <dbReference type="Pfam" id="PF22292"/>
    </source>
</evidence>
<dbReference type="EMBL" id="AMCI01006148">
    <property type="protein sequence ID" value="EJW94836.1"/>
    <property type="molecule type" value="Genomic_DNA"/>
</dbReference>
<feature type="domain" description="DUF6965" evidence="1">
    <location>
        <begin position="11"/>
        <end position="76"/>
    </location>
</feature>
<name>J9FIU1_9ZZZZ</name>
<accession>J9FIU1</accession>
<proteinExistence type="predicted"/>
<sequence length="85" mass="10216">MDYKNSFTQGEIDELLEWFKAHEDQLPESMQVAPGFFIPELKKTVHYYYDLVQTHWQNPIYSGQIYHLFKIRDILMAEKETATEE</sequence>
<reference evidence="2" key="1">
    <citation type="journal article" date="2012" name="PLoS ONE">
        <title>Gene sets for utilization of primary and secondary nutrition supplies in the distal gut of endangered iberian lynx.</title>
        <authorList>
            <person name="Alcaide M."/>
            <person name="Messina E."/>
            <person name="Richter M."/>
            <person name="Bargiela R."/>
            <person name="Peplies J."/>
            <person name="Huws S.A."/>
            <person name="Newbold C.J."/>
            <person name="Golyshin P.N."/>
            <person name="Simon M.A."/>
            <person name="Lopez G."/>
            <person name="Yakimov M.M."/>
            <person name="Ferrer M."/>
        </authorList>
    </citation>
    <scope>NUCLEOTIDE SEQUENCE</scope>
</reference>
<gene>
    <name evidence="2" type="ORF">EVA_17060</name>
</gene>